<reference evidence="1" key="1">
    <citation type="journal article" date="2019" name="Sci. Rep.">
        <title>Draft genome of Tanacetum cinerariifolium, the natural source of mosquito coil.</title>
        <authorList>
            <person name="Yamashiro T."/>
            <person name="Shiraishi A."/>
            <person name="Satake H."/>
            <person name="Nakayama K."/>
        </authorList>
    </citation>
    <scope>NUCLEOTIDE SEQUENCE</scope>
</reference>
<feature type="non-terminal residue" evidence="1">
    <location>
        <position position="1"/>
    </location>
</feature>
<organism evidence="1">
    <name type="scientific">Tanacetum cinerariifolium</name>
    <name type="common">Dalmatian daisy</name>
    <name type="synonym">Chrysanthemum cinerariifolium</name>
    <dbReference type="NCBI Taxonomy" id="118510"/>
    <lineage>
        <taxon>Eukaryota</taxon>
        <taxon>Viridiplantae</taxon>
        <taxon>Streptophyta</taxon>
        <taxon>Embryophyta</taxon>
        <taxon>Tracheophyta</taxon>
        <taxon>Spermatophyta</taxon>
        <taxon>Magnoliopsida</taxon>
        <taxon>eudicotyledons</taxon>
        <taxon>Gunneridae</taxon>
        <taxon>Pentapetalae</taxon>
        <taxon>asterids</taxon>
        <taxon>campanulids</taxon>
        <taxon>Asterales</taxon>
        <taxon>Asteraceae</taxon>
        <taxon>Asteroideae</taxon>
        <taxon>Anthemideae</taxon>
        <taxon>Anthemidinae</taxon>
        <taxon>Tanacetum</taxon>
    </lineage>
</organism>
<dbReference type="AlphaFoldDB" id="A0A699S2D6"/>
<feature type="non-terminal residue" evidence="1">
    <location>
        <position position="205"/>
    </location>
</feature>
<evidence type="ECO:0000313" key="1">
    <source>
        <dbReference type="EMBL" id="GFC91533.1"/>
    </source>
</evidence>
<proteinExistence type="predicted"/>
<comment type="caution">
    <text evidence="1">The sequence shown here is derived from an EMBL/GenBank/DDBJ whole genome shotgun (WGS) entry which is preliminary data.</text>
</comment>
<dbReference type="EMBL" id="BKCJ011132333">
    <property type="protein sequence ID" value="GFC91533.1"/>
    <property type="molecule type" value="Genomic_DNA"/>
</dbReference>
<gene>
    <name evidence="1" type="ORF">Tci_863503</name>
</gene>
<sequence length="205" mass="22520">MLFGDGDFSDDDSKGFEDEEEVWEVNEEWLMVPVTPPSMPVVPPPSTYEVGGPSNVATEGQPFTLLVPGFLMPPTVIEDLSTRMGNLEYRHGQLVKKVIYVSDAEVANGITIREIGPMVSAIEGHVHVMTIMGEPLSLDRVFDFLMDEPEPHPAYDFFSLESLPGYAGNPNNNNKWIEADVPLLEELGAVADESMVGPLVDEIAE</sequence>
<name>A0A699S2D6_TANCI</name>
<protein>
    <submittedName>
        <fullName evidence="1">Uncharacterized protein</fullName>
    </submittedName>
</protein>
<accession>A0A699S2D6</accession>